<sequence length="72" mass="8079">MEGNLDFHGASNDSDFGKPIFTLNSGNLTHCHNSFDCIINHSDPTLFSHIKYLRNENKKQSEITSDNLQPTA</sequence>
<accession>A0A1J1HR00</accession>
<dbReference type="Proteomes" id="UP000183832">
    <property type="component" value="Unassembled WGS sequence"/>
</dbReference>
<organism evidence="1 2">
    <name type="scientific">Clunio marinus</name>
    <dbReference type="NCBI Taxonomy" id="568069"/>
    <lineage>
        <taxon>Eukaryota</taxon>
        <taxon>Metazoa</taxon>
        <taxon>Ecdysozoa</taxon>
        <taxon>Arthropoda</taxon>
        <taxon>Hexapoda</taxon>
        <taxon>Insecta</taxon>
        <taxon>Pterygota</taxon>
        <taxon>Neoptera</taxon>
        <taxon>Endopterygota</taxon>
        <taxon>Diptera</taxon>
        <taxon>Nematocera</taxon>
        <taxon>Chironomoidea</taxon>
        <taxon>Chironomidae</taxon>
        <taxon>Clunio</taxon>
    </lineage>
</organism>
<name>A0A1J1HR00_9DIPT</name>
<proteinExistence type="predicted"/>
<keyword evidence="2" id="KW-1185">Reference proteome</keyword>
<evidence type="ECO:0000313" key="2">
    <source>
        <dbReference type="Proteomes" id="UP000183832"/>
    </source>
</evidence>
<protein>
    <submittedName>
        <fullName evidence="1">CLUMA_CG002442, isoform A</fullName>
    </submittedName>
</protein>
<reference evidence="1 2" key="1">
    <citation type="submission" date="2015-04" db="EMBL/GenBank/DDBJ databases">
        <authorList>
            <person name="Syromyatnikov M.Y."/>
            <person name="Popov V.N."/>
        </authorList>
    </citation>
    <scope>NUCLEOTIDE SEQUENCE [LARGE SCALE GENOMIC DNA]</scope>
</reference>
<gene>
    <name evidence="1" type="ORF">CLUMA_CG002442</name>
</gene>
<dbReference type="EMBL" id="CVRI01000009">
    <property type="protein sequence ID" value="CRK88641.1"/>
    <property type="molecule type" value="Genomic_DNA"/>
</dbReference>
<evidence type="ECO:0000313" key="1">
    <source>
        <dbReference type="EMBL" id="CRK88641.1"/>
    </source>
</evidence>
<dbReference type="AlphaFoldDB" id="A0A1J1HR00"/>